<keyword evidence="10" id="KW-1185">Reference proteome</keyword>
<comment type="subcellular location">
    <subcellularLocation>
        <location evidence="1">Cell membrane</location>
        <topology evidence="1">Multi-pass membrane protein</topology>
    </subcellularLocation>
</comment>
<evidence type="ECO:0000256" key="4">
    <source>
        <dbReference type="ARBA" id="ARBA00022989"/>
    </source>
</evidence>
<feature type="transmembrane region" description="Helical" evidence="6">
    <location>
        <begin position="276"/>
        <end position="297"/>
    </location>
</feature>
<accession>A0A8H9FYH3</accession>
<evidence type="ECO:0000256" key="2">
    <source>
        <dbReference type="ARBA" id="ARBA00022475"/>
    </source>
</evidence>
<dbReference type="Pfam" id="PF12704">
    <property type="entry name" value="MacB_PCD"/>
    <property type="match status" value="2"/>
</dbReference>
<evidence type="ECO:0000259" key="8">
    <source>
        <dbReference type="Pfam" id="PF12704"/>
    </source>
</evidence>
<feature type="domain" description="MacB-like periplasmic core" evidence="8">
    <location>
        <begin position="18"/>
        <end position="236"/>
    </location>
</feature>
<evidence type="ECO:0000259" key="7">
    <source>
        <dbReference type="Pfam" id="PF02687"/>
    </source>
</evidence>
<reference evidence="9" key="2">
    <citation type="submission" date="2020-09" db="EMBL/GenBank/DDBJ databases">
        <authorList>
            <person name="Sun Q."/>
            <person name="Zhou Y."/>
        </authorList>
    </citation>
    <scope>NUCLEOTIDE SEQUENCE</scope>
    <source>
        <strain evidence="9">CGMCC 1.15966</strain>
    </source>
</reference>
<feature type="transmembrane region" description="Helical" evidence="6">
    <location>
        <begin position="328"/>
        <end position="351"/>
    </location>
</feature>
<dbReference type="Pfam" id="PF02687">
    <property type="entry name" value="FtsX"/>
    <property type="match status" value="2"/>
</dbReference>
<comment type="caution">
    <text evidence="9">The sequence shown here is derived from an EMBL/GenBank/DDBJ whole genome shotgun (WGS) entry which is preliminary data.</text>
</comment>
<dbReference type="InterPro" id="IPR050250">
    <property type="entry name" value="Macrolide_Exporter_MacB"/>
</dbReference>
<feature type="transmembrane region" description="Helical" evidence="6">
    <location>
        <begin position="759"/>
        <end position="777"/>
    </location>
</feature>
<reference evidence="9" key="1">
    <citation type="journal article" date="2014" name="Int. J. Syst. Evol. Microbiol.">
        <title>Complete genome sequence of Corynebacterium casei LMG S-19264T (=DSM 44701T), isolated from a smear-ripened cheese.</title>
        <authorList>
            <consortium name="US DOE Joint Genome Institute (JGI-PGF)"/>
            <person name="Walter F."/>
            <person name="Albersmeier A."/>
            <person name="Kalinowski J."/>
            <person name="Ruckert C."/>
        </authorList>
    </citation>
    <scope>NUCLEOTIDE SEQUENCE</scope>
    <source>
        <strain evidence="9">CGMCC 1.15966</strain>
    </source>
</reference>
<evidence type="ECO:0000313" key="10">
    <source>
        <dbReference type="Proteomes" id="UP000614460"/>
    </source>
</evidence>
<feature type="domain" description="ABC3 transporter permease C-terminal" evidence="7">
    <location>
        <begin position="676"/>
        <end position="789"/>
    </location>
</feature>
<feature type="transmembrane region" description="Helical" evidence="6">
    <location>
        <begin position="717"/>
        <end position="739"/>
    </location>
</feature>
<feature type="transmembrane region" description="Helical" evidence="6">
    <location>
        <begin position="673"/>
        <end position="696"/>
    </location>
</feature>
<dbReference type="InterPro" id="IPR025857">
    <property type="entry name" value="MacB_PCD"/>
</dbReference>
<feature type="transmembrane region" description="Helical" evidence="6">
    <location>
        <begin position="371"/>
        <end position="396"/>
    </location>
</feature>
<dbReference type="InterPro" id="IPR003838">
    <property type="entry name" value="ABC3_permease_C"/>
</dbReference>
<dbReference type="Proteomes" id="UP000614460">
    <property type="component" value="Unassembled WGS sequence"/>
</dbReference>
<dbReference type="RefSeq" id="WP_182498080.1">
    <property type="nucleotide sequence ID" value="NZ_BMKM01000001.1"/>
</dbReference>
<name>A0A8H9FYH3_9SPHI</name>
<evidence type="ECO:0000256" key="6">
    <source>
        <dbReference type="SAM" id="Phobius"/>
    </source>
</evidence>
<evidence type="ECO:0000256" key="5">
    <source>
        <dbReference type="ARBA" id="ARBA00023136"/>
    </source>
</evidence>
<protein>
    <submittedName>
        <fullName evidence="9">ABC transporter permease</fullName>
    </submittedName>
</protein>
<evidence type="ECO:0000313" key="9">
    <source>
        <dbReference type="EMBL" id="GGE07227.1"/>
    </source>
</evidence>
<dbReference type="PANTHER" id="PTHR30572">
    <property type="entry name" value="MEMBRANE COMPONENT OF TRANSPORTER-RELATED"/>
    <property type="match status" value="1"/>
</dbReference>
<feature type="transmembrane region" description="Helical" evidence="6">
    <location>
        <begin position="417"/>
        <end position="440"/>
    </location>
</feature>
<keyword evidence="4 6" id="KW-1133">Transmembrane helix</keyword>
<keyword evidence="5 6" id="KW-0472">Membrane</keyword>
<dbReference type="PANTHER" id="PTHR30572:SF18">
    <property type="entry name" value="ABC-TYPE MACROLIDE FAMILY EXPORT SYSTEM PERMEASE COMPONENT 2"/>
    <property type="match status" value="1"/>
</dbReference>
<gene>
    <name evidence="9" type="ORF">GCM10011516_01190</name>
</gene>
<dbReference type="EMBL" id="BMKM01000001">
    <property type="protein sequence ID" value="GGE07227.1"/>
    <property type="molecule type" value="Genomic_DNA"/>
</dbReference>
<proteinExistence type="predicted"/>
<dbReference type="GO" id="GO:0005886">
    <property type="term" value="C:plasma membrane"/>
    <property type="evidence" value="ECO:0007669"/>
    <property type="project" value="UniProtKB-SubCell"/>
</dbReference>
<keyword evidence="2" id="KW-1003">Cell membrane</keyword>
<organism evidence="9 10">
    <name type="scientific">Sphingobacterium cellulitidis</name>
    <dbReference type="NCBI Taxonomy" id="1768011"/>
    <lineage>
        <taxon>Bacteria</taxon>
        <taxon>Pseudomonadati</taxon>
        <taxon>Bacteroidota</taxon>
        <taxon>Sphingobacteriia</taxon>
        <taxon>Sphingobacteriales</taxon>
        <taxon>Sphingobacteriaceae</taxon>
        <taxon>Sphingobacterium</taxon>
    </lineage>
</organism>
<evidence type="ECO:0000256" key="1">
    <source>
        <dbReference type="ARBA" id="ARBA00004651"/>
    </source>
</evidence>
<feature type="domain" description="MacB-like periplasmic core" evidence="8">
    <location>
        <begin position="427"/>
        <end position="640"/>
    </location>
</feature>
<dbReference type="AlphaFoldDB" id="A0A8H9FYH3"/>
<feature type="domain" description="ABC3 transporter permease C-terminal" evidence="7">
    <location>
        <begin position="283"/>
        <end position="398"/>
    </location>
</feature>
<evidence type="ECO:0000256" key="3">
    <source>
        <dbReference type="ARBA" id="ARBA00022692"/>
    </source>
</evidence>
<feature type="transmembrane region" description="Helical" evidence="6">
    <location>
        <begin position="20"/>
        <end position="40"/>
    </location>
</feature>
<dbReference type="GO" id="GO:0022857">
    <property type="term" value="F:transmembrane transporter activity"/>
    <property type="evidence" value="ECO:0007669"/>
    <property type="project" value="TreeGrafter"/>
</dbReference>
<keyword evidence="3 6" id="KW-0812">Transmembrane</keyword>
<sequence>MNNLKLAIRNIRKNRGFSIINIASLALGITCFLLLLAYVYHELSYDRFLANSDRVSLVTSSVKSPEDADYTYWQVTPTAVAPIFAKEFPEIEKAVRMYTYNNAALIENGSESIKESGLKYVDEDFFKVLDYQVVSGNTNSALSNPNDIVLTEKLAKKYFANGNPIGKTIMIDKKPWTVTAVIADLPTYTENYFSALLSNKGLSRYQVEPQWGSANDITFVLLKEHVNQIVLQEKIDAFMKQQLKEQYDAGYQIKINLENIQTVHLHSKAAGSGNLLYLYIFGFLAAALLLISAVNFTNLSLSHATERAKEIAVRKVIGAHKNGIFNQFIIEGGLMVGTALILGILLAWLLLPVFSVYLGVPMKLEIWSNPYFYLAVFVFYIVLNFMASGWPAWVIAQFKPINVIKGQLKSNKAKFPIAKILITIQYCISIFLVICTLFAYRQMQFIQTMDTGLNRSQIVVLDGDVLKTKGLETLKNELRNQRSIKGVSASYDSPVNVQGGYSLETSQGKKPNFSMDITALPIEKDFLSVFEIPILAGEGLNETDIIKARDTSANRSVGIIINKMAAEKIGWTPEEAIGKTVNINGRIGPIKAVVDNFNFASLKEEVRPVALFPEYSYFGNVFIKINAGANTTQALQDIESTFSRILPNTTFNYHFLDEDYAALYKQEQQTTKIMQLFALVTVVIACIGLFAISAYAAQQRIKEIGIRKVLGASVGKLVTLLTSDFLKLVLLAFIIAIPLGYWAMDKWLTNFVYHIQIEWWIFLAAGLITMVISFMTIGGQAFKAARANPVDSLRDE</sequence>